<dbReference type="GO" id="GO:0031965">
    <property type="term" value="C:nuclear membrane"/>
    <property type="evidence" value="ECO:0007669"/>
    <property type="project" value="UniProtKB-SubCell"/>
</dbReference>
<dbReference type="Pfam" id="PF22959">
    <property type="entry name" value="Ig_NUP210_15th"/>
    <property type="match status" value="1"/>
</dbReference>
<gene>
    <name evidence="11" type="ORF">ABG768_009045</name>
</gene>
<keyword evidence="8" id="KW-0539">Nucleus</keyword>
<dbReference type="EMBL" id="JAWDJR010000016">
    <property type="protein sequence ID" value="KAK9961249.1"/>
    <property type="molecule type" value="Genomic_DNA"/>
</dbReference>
<dbReference type="Pfam" id="PF25354">
    <property type="entry name" value="Ig_NUP210_16th"/>
    <property type="match status" value="1"/>
</dbReference>
<comment type="subcellular location">
    <subcellularLocation>
        <location evidence="1">Nucleus membrane</location>
        <topology evidence="1">Single-pass membrane protein</topology>
    </subcellularLocation>
</comment>
<dbReference type="InterPro" id="IPR055096">
    <property type="entry name" value="Ig_NUP210_1st"/>
</dbReference>
<sequence length="1893" mass="207733">MGSLITLSKSTKLNVPKMLLPLSIHVPVNITLTAQRGCYKWVSSKPETVRVYPLSALSPPALLPLSSCSQQCLVSALSSPQAVPIRTVVQAQDPVTGHILRCDVIIDRIERIKIITTARQLFTDDPPLQLSVQAFDSEGNTFSSLAGLKFNWQLAKESDAVQTVRFVRHHDAGYVPPPHIQSLEDVGLRGESVLLYGIHSGLGLIKVSFLHPEHKHVEAASVTLFVIDRLHLSPAGETYLLQGSTIRYSLWKTEQEGETEVTFSEEGYRLAVDGYRGRMYHRDIICVERETATVTALKPGHATLTVAHNNLPPEIMSQLPRTSVYVVKPSYMTLSVVEEEDRWVLETGRQYYLTVRIHDSKGHVVHPSQNVVIVVEETEGLVTLKLSSDPSCHLLQTNMKGKTLIQASLYSIFSKDGKEWPVIPPIRVRQEVEIYNPFTLQPSVIVFPWQPHNKLYQHNIQVEGGSGSVKWEVSDSEIATVTVKGVVLAGKRRGQAEILVSDSRNILHKVIGKVMVVRPGRLQLIPQRGDCRIGDRIDIPFTLWGIQDPPNTCSQTHYVFDAHSYTHRNTSTNSQANFFSNTHNPQCGESRLEDLVAVTDCSQLSLHVHTEPSSIFTRISGSLSPGAEFCGGVRMEALSQGHTVVTITVVTEACNISETTSLVAYSPLKSLASEVLLSVGSSRVVIFEGGPQPWPLAPFHFYSDIEVHPIGSVTVEALSPTKARTPRHAYQVVCTAVGKQWLVFRCGNTPSPFNKIPAVEESRVQVACGIPASLSLSLLSSTTSSSSSIPLYSHHYSCTQPQYPCGLLSVSSTRDATLQLSVFDQKGVQFDNFTSCSVRWASSDPGLLSLGPQSTMTAADRPTQTGYKLHAWQVLQSHRQTGTVTVNVTVTCPEMVTAPASQCVNLRLVDDVQWARHSVTLFNHPKVTENLTLINGSGHFHVHLQDNQLASINHMTNTNIIQVSPLQSGSSAVLAHDLCLTSDPAVAFILVSDFTDFQIDFINIIEVRHSAVVRVRVLDSKNQPFLHHFLLLMNLVLIPSSSIISVEEAGPVDEYSVGFHVTGLAVGVVSLHLSAVDGHGRVISSSYKNIQVYPPFSLHPRKLALAVGSVRQVKWEGGPHPQSSVRFTVSDSSIAMVTESGLVRGVAVGVVKLRGALQTQDTEAPLTFVQDEVEVEVFNLTAVRIQAPLVALSVGTEMPVYVMGWDSGQNPLSLGGVESGLRFHWSLRKPCVLEIKPRHAQVGVSASPSHSFSVLVRAEAPGRTSLKVHVQLEQIHASNTSFSDHLTDEIQILVFEEMQLTTGTPGSILMSPLSQYTLQSNKDTVCPVRYTLSRCVSGAGLVTVDDQGVLRTGPDTGVALLEVFAMDICGINQTLLISVKVSTVWFVRVLTVSSVNSDGERAFPAFPLGWSIHIKALYYDSMGQQFHSHNMQTLVTTNRDDLVQLIFDKDNHSFLVQTVSPGLTVLRVQGDPINPFLSDYTPLFVVPAISEPPGLLRPGDIICFSSPITDQQGKRGRWDVSSSQILQMNSETGVAFAKNSGTVVVYYRLEGGQQTFREVTVESASIPVIILPADRLLTNWPEASEYTVSVDLNTSAANIAQCNIDQWEAIDKKLHPEAELLCSLYFGAPYLEIRILQDIFRTTPFYNTDTAQYSCKISVQPQSDSILHLLSTLPLSIYLSACLQTQSAPAALLSLPNSPPSFQPSVRLQYVPAFHCPVTKIKLSSQQPVAEITVFGTIDMLSTLRVQSDTPDIVLSDPVGSEEDPTLLLIRVYSVSHFLDQVSSTASITLYTDLSPQTHVVMVTRVMDSQESGHLGTNFGLLFISIFALFAVLATTGALFIAYNTMLSLRQTVPAVLTPITNTEDTKHFYLWITPSLPTQKVVQKKQLLWNTN</sequence>
<evidence type="ECO:0000259" key="10">
    <source>
        <dbReference type="SMART" id="SM00635"/>
    </source>
</evidence>
<dbReference type="InterPro" id="IPR055094">
    <property type="entry name" value="NUP210_Ig15"/>
</dbReference>
<dbReference type="PANTHER" id="PTHR23019:SF1">
    <property type="entry name" value="NUCLEAR PORE MEMBRANE GLYCOPROTEIN 210-LIKE"/>
    <property type="match status" value="1"/>
</dbReference>
<keyword evidence="4" id="KW-0732">Signal</keyword>
<evidence type="ECO:0000256" key="4">
    <source>
        <dbReference type="ARBA" id="ARBA00022729"/>
    </source>
</evidence>
<dbReference type="Pfam" id="PF22963">
    <property type="entry name" value="Ig_NUP210_3rd"/>
    <property type="match status" value="1"/>
</dbReference>
<dbReference type="GO" id="GO:0005643">
    <property type="term" value="C:nuclear pore"/>
    <property type="evidence" value="ECO:0007669"/>
    <property type="project" value="TreeGrafter"/>
</dbReference>
<dbReference type="InterPro" id="IPR056899">
    <property type="entry name" value="Ig_NUP210_9th"/>
</dbReference>
<keyword evidence="3 9" id="KW-0812">Transmembrane</keyword>
<dbReference type="Pfam" id="PF22967">
    <property type="entry name" value="Ig_NUP210_1st"/>
    <property type="match status" value="1"/>
</dbReference>
<dbReference type="Pfam" id="PF26183">
    <property type="entry name" value="Ig_NUP210_14th"/>
    <property type="match status" value="1"/>
</dbReference>
<proteinExistence type="inferred from homology"/>
<dbReference type="InterPro" id="IPR055095">
    <property type="entry name" value="NUP210_Ig_C"/>
</dbReference>
<dbReference type="InterPro" id="IPR003343">
    <property type="entry name" value="Big_2"/>
</dbReference>
<keyword evidence="6 9" id="KW-0472">Membrane</keyword>
<dbReference type="Pfam" id="PF26181">
    <property type="entry name" value="Ig_NUP210_13th"/>
    <property type="match status" value="1"/>
</dbReference>
<dbReference type="InterPro" id="IPR056897">
    <property type="entry name" value="Ig_NUP210_4th"/>
</dbReference>
<dbReference type="Pfam" id="PF24991">
    <property type="entry name" value="Ig_NUP210_4th"/>
    <property type="match status" value="1"/>
</dbReference>
<evidence type="ECO:0000256" key="7">
    <source>
        <dbReference type="ARBA" id="ARBA00023180"/>
    </source>
</evidence>
<comment type="caution">
    <text evidence="11">The sequence shown here is derived from an EMBL/GenBank/DDBJ whole genome shotgun (WGS) entry which is preliminary data.</text>
</comment>
<evidence type="ECO:0000256" key="2">
    <source>
        <dbReference type="ARBA" id="ARBA00007313"/>
    </source>
</evidence>
<dbReference type="Pfam" id="PF22962">
    <property type="entry name" value="Ig_NUP210_7th"/>
    <property type="match status" value="1"/>
</dbReference>
<evidence type="ECO:0000313" key="11">
    <source>
        <dbReference type="EMBL" id="KAK9961249.1"/>
    </source>
</evidence>
<dbReference type="InterPro" id="IPR056898">
    <property type="entry name" value="Ig_NUP210_6th"/>
</dbReference>
<protein>
    <recommendedName>
        <fullName evidence="10">BIG2 domain-containing protein</fullName>
    </recommendedName>
</protein>
<dbReference type="InterPro" id="IPR008964">
    <property type="entry name" value="Invasin/intimin_cell_adhesion"/>
</dbReference>
<dbReference type="Pfam" id="PF26182">
    <property type="entry name" value="Ig_NUP210_5th"/>
    <property type="match status" value="1"/>
</dbReference>
<dbReference type="InterPro" id="IPR058779">
    <property type="entry name" value="Ig_NUP210_13th"/>
</dbReference>
<dbReference type="Pfam" id="PF26184">
    <property type="entry name" value="Ig_NUP210_8th"/>
    <property type="match status" value="1"/>
</dbReference>
<reference evidence="11 12" key="1">
    <citation type="submission" date="2024-05" db="EMBL/GenBank/DDBJ databases">
        <title>A high-quality chromosomal-level genome assembly of Topmouth culter (Culter alburnus).</title>
        <authorList>
            <person name="Zhao H."/>
        </authorList>
    </citation>
    <scope>NUCLEOTIDE SEQUENCE [LARGE SCALE GENOMIC DNA]</scope>
    <source>
        <strain evidence="11">CATC2023</strain>
        <tissue evidence="11">Muscle</tissue>
    </source>
</reference>
<dbReference type="InterPro" id="IPR045197">
    <property type="entry name" value="NUP210-like"/>
</dbReference>
<feature type="transmembrane region" description="Helical" evidence="9">
    <location>
        <begin position="1819"/>
        <end position="1843"/>
    </location>
</feature>
<dbReference type="SMART" id="SM00635">
    <property type="entry name" value="BID_2"/>
    <property type="match status" value="2"/>
</dbReference>
<keyword evidence="12" id="KW-1185">Reference proteome</keyword>
<dbReference type="Pfam" id="PF22957">
    <property type="entry name" value="NUP210_Ig"/>
    <property type="match status" value="1"/>
</dbReference>
<evidence type="ECO:0000256" key="1">
    <source>
        <dbReference type="ARBA" id="ARBA00004590"/>
    </source>
</evidence>
<organism evidence="11 12">
    <name type="scientific">Culter alburnus</name>
    <name type="common">Topmouth culter</name>
    <dbReference type="NCBI Taxonomy" id="194366"/>
    <lineage>
        <taxon>Eukaryota</taxon>
        <taxon>Metazoa</taxon>
        <taxon>Chordata</taxon>
        <taxon>Craniata</taxon>
        <taxon>Vertebrata</taxon>
        <taxon>Euteleostomi</taxon>
        <taxon>Actinopterygii</taxon>
        <taxon>Neopterygii</taxon>
        <taxon>Teleostei</taxon>
        <taxon>Ostariophysi</taxon>
        <taxon>Cypriniformes</taxon>
        <taxon>Xenocyprididae</taxon>
        <taxon>Xenocypridinae</taxon>
        <taxon>Culter</taxon>
    </lineage>
</organism>
<dbReference type="InterPro" id="IPR055098">
    <property type="entry name" value="Ig_NUP210_3rd"/>
</dbReference>
<keyword evidence="5 9" id="KW-1133">Transmembrane helix</keyword>
<dbReference type="SUPFAM" id="SSF49373">
    <property type="entry name" value="Invasin/intimin cell-adhesion fragments"/>
    <property type="match status" value="1"/>
</dbReference>
<evidence type="ECO:0000256" key="3">
    <source>
        <dbReference type="ARBA" id="ARBA00022692"/>
    </source>
</evidence>
<evidence type="ECO:0000313" key="12">
    <source>
        <dbReference type="Proteomes" id="UP001479290"/>
    </source>
</evidence>
<dbReference type="InterPro" id="IPR057586">
    <property type="entry name" value="Ig_NUP210_16th"/>
</dbReference>
<evidence type="ECO:0000256" key="9">
    <source>
        <dbReference type="SAM" id="Phobius"/>
    </source>
</evidence>
<feature type="domain" description="BIG2" evidence="10">
    <location>
        <begin position="434"/>
        <end position="512"/>
    </location>
</feature>
<dbReference type="Proteomes" id="UP001479290">
    <property type="component" value="Unassembled WGS sequence"/>
</dbReference>
<dbReference type="InterPro" id="IPR055097">
    <property type="entry name" value="Ig_NUP210_2nd"/>
</dbReference>
<dbReference type="Pfam" id="PF22969">
    <property type="entry name" value="Ig_NUP210_2nd"/>
    <property type="match status" value="1"/>
</dbReference>
<dbReference type="Gene3D" id="2.60.40.1080">
    <property type="match status" value="1"/>
</dbReference>
<evidence type="ECO:0000256" key="8">
    <source>
        <dbReference type="ARBA" id="ARBA00023242"/>
    </source>
</evidence>
<dbReference type="Pfam" id="PF24935">
    <property type="entry name" value="Ig_NUP210_6th"/>
    <property type="match status" value="1"/>
</dbReference>
<feature type="domain" description="BIG2" evidence="10">
    <location>
        <begin position="1092"/>
        <end position="1167"/>
    </location>
</feature>
<dbReference type="InterPro" id="IPR055099">
    <property type="entry name" value="Ig_NUP210_7th"/>
</dbReference>
<name>A0AAW1ZLM6_CULAL</name>
<dbReference type="Pfam" id="PF02368">
    <property type="entry name" value="Big_2"/>
    <property type="match status" value="1"/>
</dbReference>
<comment type="similarity">
    <text evidence="2">Belongs to the NUP210 family.</text>
</comment>
<evidence type="ECO:0000256" key="5">
    <source>
        <dbReference type="ARBA" id="ARBA00022989"/>
    </source>
</evidence>
<dbReference type="Pfam" id="PF24902">
    <property type="entry name" value="Ig_NUP210_9th"/>
    <property type="match status" value="1"/>
</dbReference>
<dbReference type="PANTHER" id="PTHR23019">
    <property type="entry name" value="NUCLEAR PORE MEMBRANE GLYCOPROTEIN GP210-RELATED"/>
    <property type="match status" value="1"/>
</dbReference>
<accession>A0AAW1ZLM6</accession>
<evidence type="ECO:0000256" key="6">
    <source>
        <dbReference type="ARBA" id="ARBA00023136"/>
    </source>
</evidence>
<keyword evidence="7" id="KW-0325">Glycoprotein</keyword>